<evidence type="ECO:0000313" key="4">
    <source>
        <dbReference type="Proteomes" id="UP000295794"/>
    </source>
</evidence>
<dbReference type="Proteomes" id="UP000255108">
    <property type="component" value="Unassembled WGS sequence"/>
</dbReference>
<evidence type="ECO:0000313" key="2">
    <source>
        <dbReference type="EMBL" id="TCU90347.1"/>
    </source>
</evidence>
<dbReference type="Proteomes" id="UP000295794">
    <property type="component" value="Unassembled WGS sequence"/>
</dbReference>
<gene>
    <name evidence="2" type="ORF">EV682_101380</name>
    <name evidence="1" type="ORF">NCTC11159_00398</name>
</gene>
<keyword evidence="4" id="KW-1185">Reference proteome</keyword>
<organism evidence="1 3">
    <name type="scientific">Iodobacter fluviatilis</name>
    <dbReference type="NCBI Taxonomy" id="537"/>
    <lineage>
        <taxon>Bacteria</taxon>
        <taxon>Pseudomonadati</taxon>
        <taxon>Pseudomonadota</taxon>
        <taxon>Betaproteobacteria</taxon>
        <taxon>Neisseriales</taxon>
        <taxon>Chitinibacteraceae</taxon>
        <taxon>Iodobacter</taxon>
    </lineage>
</organism>
<name>A0A377Q2H2_9NEIS</name>
<reference evidence="1 3" key="1">
    <citation type="submission" date="2018-06" db="EMBL/GenBank/DDBJ databases">
        <authorList>
            <consortium name="Pathogen Informatics"/>
            <person name="Doyle S."/>
        </authorList>
    </citation>
    <scope>NUCLEOTIDE SEQUENCE [LARGE SCALE GENOMIC DNA]</scope>
    <source>
        <strain evidence="1 3">NCTC11159</strain>
    </source>
</reference>
<reference evidence="2 4" key="2">
    <citation type="submission" date="2019-03" db="EMBL/GenBank/DDBJ databases">
        <title>Genomic Encyclopedia of Type Strains, Phase IV (KMG-IV): sequencing the most valuable type-strain genomes for metagenomic binning, comparative biology and taxonomic classification.</title>
        <authorList>
            <person name="Goeker M."/>
        </authorList>
    </citation>
    <scope>NUCLEOTIDE SEQUENCE [LARGE SCALE GENOMIC DNA]</scope>
    <source>
        <strain evidence="2 4">DSM 3764</strain>
    </source>
</reference>
<dbReference type="OrthoDB" id="9873345at2"/>
<accession>A0A377Q2H2</accession>
<dbReference type="AlphaFoldDB" id="A0A377Q2H2"/>
<dbReference type="EMBL" id="SMBT01000001">
    <property type="protein sequence ID" value="TCU90347.1"/>
    <property type="molecule type" value="Genomic_DNA"/>
</dbReference>
<dbReference type="RefSeq" id="WP_115225827.1">
    <property type="nucleotide sequence ID" value="NZ_CAWOLO010000001.1"/>
</dbReference>
<sequence>MIAILRQFFNARIQRPVQITFYLKRAVTALLGFWWRGFLPCGQALRDEIEALERVRDRWRSR</sequence>
<proteinExistence type="predicted"/>
<evidence type="ECO:0000313" key="3">
    <source>
        <dbReference type="Proteomes" id="UP000255108"/>
    </source>
</evidence>
<protein>
    <submittedName>
        <fullName evidence="1">Uncharacterized protein</fullName>
    </submittedName>
</protein>
<dbReference type="EMBL" id="UGHR01000001">
    <property type="protein sequence ID" value="STQ89374.1"/>
    <property type="molecule type" value="Genomic_DNA"/>
</dbReference>
<evidence type="ECO:0000313" key="1">
    <source>
        <dbReference type="EMBL" id="STQ89374.1"/>
    </source>
</evidence>